<dbReference type="EMBL" id="CAMXCT030001813">
    <property type="protein sequence ID" value="CAL4780607.1"/>
    <property type="molecule type" value="Genomic_DNA"/>
</dbReference>
<keyword evidence="2" id="KW-0808">Transferase</keyword>
<dbReference type="InterPro" id="IPR032675">
    <property type="entry name" value="LRR_dom_sf"/>
</dbReference>
<protein>
    <submittedName>
        <fullName evidence="2">RING-type E3 ubiquitin transferase</fullName>
    </submittedName>
</protein>
<organism evidence="1">
    <name type="scientific">Cladocopium goreaui</name>
    <dbReference type="NCBI Taxonomy" id="2562237"/>
    <lineage>
        <taxon>Eukaryota</taxon>
        <taxon>Sar</taxon>
        <taxon>Alveolata</taxon>
        <taxon>Dinophyceae</taxon>
        <taxon>Suessiales</taxon>
        <taxon>Symbiodiniaceae</taxon>
        <taxon>Cladocopium</taxon>
    </lineage>
</organism>
<dbReference type="InterPro" id="IPR011989">
    <property type="entry name" value="ARM-like"/>
</dbReference>
<dbReference type="SUPFAM" id="SSF52058">
    <property type="entry name" value="L domain-like"/>
    <property type="match status" value="1"/>
</dbReference>
<dbReference type="EMBL" id="CAMXCT020001813">
    <property type="protein sequence ID" value="CAL1146670.1"/>
    <property type="molecule type" value="Genomic_DNA"/>
</dbReference>
<dbReference type="OrthoDB" id="364513at2759"/>
<evidence type="ECO:0000313" key="3">
    <source>
        <dbReference type="Proteomes" id="UP001152797"/>
    </source>
</evidence>
<dbReference type="SUPFAM" id="SSF48371">
    <property type="entry name" value="ARM repeat"/>
    <property type="match status" value="1"/>
</dbReference>
<dbReference type="Proteomes" id="UP001152797">
    <property type="component" value="Unassembled WGS sequence"/>
</dbReference>
<dbReference type="InterPro" id="IPR001611">
    <property type="entry name" value="Leu-rich_rpt"/>
</dbReference>
<evidence type="ECO:0000313" key="1">
    <source>
        <dbReference type="EMBL" id="CAI3993295.1"/>
    </source>
</evidence>
<keyword evidence="3" id="KW-1185">Reference proteome</keyword>
<dbReference type="GO" id="GO:0016740">
    <property type="term" value="F:transferase activity"/>
    <property type="evidence" value="ECO:0007669"/>
    <property type="project" value="UniProtKB-KW"/>
</dbReference>
<reference evidence="2 3" key="2">
    <citation type="submission" date="2024-05" db="EMBL/GenBank/DDBJ databases">
        <authorList>
            <person name="Chen Y."/>
            <person name="Shah S."/>
            <person name="Dougan E. K."/>
            <person name="Thang M."/>
            <person name="Chan C."/>
        </authorList>
    </citation>
    <scope>NUCLEOTIDE SEQUENCE [LARGE SCALE GENOMIC DNA]</scope>
</reference>
<name>A0A9P1CKU3_9DINO</name>
<dbReference type="EMBL" id="CAMXCT010001813">
    <property type="protein sequence ID" value="CAI3993295.1"/>
    <property type="molecule type" value="Genomic_DNA"/>
</dbReference>
<gene>
    <name evidence="1" type="ORF">C1SCF055_LOCUS20060</name>
</gene>
<dbReference type="PROSITE" id="PS51450">
    <property type="entry name" value="LRR"/>
    <property type="match status" value="1"/>
</dbReference>
<comment type="caution">
    <text evidence="1">The sequence shown here is derived from an EMBL/GenBank/DDBJ whole genome shotgun (WGS) entry which is preliminary data.</text>
</comment>
<dbReference type="Gene3D" id="3.80.10.10">
    <property type="entry name" value="Ribonuclease Inhibitor"/>
    <property type="match status" value="1"/>
</dbReference>
<dbReference type="AlphaFoldDB" id="A0A9P1CKU3"/>
<reference evidence="1" key="1">
    <citation type="submission" date="2022-10" db="EMBL/GenBank/DDBJ databases">
        <authorList>
            <person name="Chen Y."/>
            <person name="Dougan E. K."/>
            <person name="Chan C."/>
            <person name="Rhodes N."/>
            <person name="Thang M."/>
        </authorList>
    </citation>
    <scope>NUCLEOTIDE SEQUENCE</scope>
</reference>
<dbReference type="Gene3D" id="1.25.10.10">
    <property type="entry name" value="Leucine-rich Repeat Variant"/>
    <property type="match status" value="1"/>
</dbReference>
<proteinExistence type="predicted"/>
<dbReference type="InterPro" id="IPR016024">
    <property type="entry name" value="ARM-type_fold"/>
</dbReference>
<sequence length="937" mass="106428">MAKVGGGFAFTKLDCSNKASPELTDLGNKVENYTQTGHPETLTAAWLRHIILSNNKLNNIDAVTKLPHLLTLQLDNNEVTISDQMQWIRVMSADRAALQALAVRTKAPLRYFELVKFKSADHNVTCFLAVGKHALYLVRRSLGGLYPNDQSGAIFFAFIRSMDEDAEDSTQLKLLLSESGARAWMGDTLTVWSKNRHALAQQIQVAWNTDYIFRFGQVRHLHLTSPPPSETSKGFMASLVQFFQGEKDSTAQPFQGCKEVLHSAYRFFIPESYMSQDHAGHFLHQNRLLELEIAVHQPVSLADLEASHHNHIRWAGLEYKRSISLSLKDVMITKSSSYQKRLNLSKDICAWTGWEITLISEDRVMAIILLRRQFVPPLADTAQDFSIRVECQRWAVDEGKVEEQNLLEEARLIADSTMPSGPNVLQQIYPDFLQAKLDTLVLPESAWAWTEKTLKMRPSCKKQACIFVNSILKVLHEEHQLPSSELLDELVALADGEELPLVISPLEAAQQAKQLIELKEEGSVEAMNAWMARVARYFTYCLNGVFFKSFHLDHVCNAILTQKPNQVKLHEAMLFLLHARPKDLTQKWELKELKQLLLDPELFEKYEFNNHALQAFLEFGWLARQLKAPKQKEKMSLEFTQFLCALLVLPEASIDLKAAICRTITWACSKLRGSGQLHMALLVPTLSSVLKQRNIFLKTCATVTLVNMTKCHEPVKDVLTRMDAQATLVEHLGIPDDDLIYYTLMLTTSLSRTTAQRLALKKCGAVEELVHLLQMTYSESKDHLLAELASSVGQLCNEEDIRCSMAEAKVFRRLLSLYTDYPCSSRLRAKLMFAIRQFCIAGSSTSESLRDDVAPILPQVIEELSELVQSSQSFDTLDDDQTDWLVSSVLLLYTLAIDRTLLEEMRDPELQFKETLLKLRFSPLKELDVTRERIIEL</sequence>
<evidence type="ECO:0000313" key="2">
    <source>
        <dbReference type="EMBL" id="CAL4780607.1"/>
    </source>
</evidence>
<accession>A0A9P1CKU3</accession>